<reference evidence="3" key="1">
    <citation type="journal article" date="2019" name="Gigascience">
        <title>De novo genome assembly of the endangered Acer yangbiense, a plant species with extremely small populations endemic to Yunnan Province, China.</title>
        <authorList>
            <person name="Yang J."/>
            <person name="Wariss H.M."/>
            <person name="Tao L."/>
            <person name="Zhang R."/>
            <person name="Yun Q."/>
            <person name="Hollingsworth P."/>
            <person name="Dao Z."/>
            <person name="Luo G."/>
            <person name="Guo H."/>
            <person name="Ma Y."/>
            <person name="Sun W."/>
        </authorList>
    </citation>
    <scope>NUCLEOTIDE SEQUENCE [LARGE SCALE GENOMIC DNA]</scope>
    <source>
        <strain evidence="3">cv. Malutang</strain>
    </source>
</reference>
<dbReference type="InterPro" id="IPR007320">
    <property type="entry name" value="PDCD2_C"/>
</dbReference>
<sequence>MGKVVLGMPGPWADNNREPSDHYTTKIGGLPDLPVPMEDLDSNLIQCSACGSRLCLVAQVYAPISGESLKIEERAVFVFGCVMQKCGSESSPLSWRAFRVQKFENAKDSDIGTREVVPSKASPVSISKTSWWESFDDEDDDVDLEKLGKALSEAASLASHSKKLHGSNQTSKSVVKPSYSSQQTRVVDVVDNPVVPCFYIYTQEETSLKDVASVSSNFTSLSLKDKQSDSDDHVQEETWEQEGYEYDKALTADRTYLKFKKQLDAYPEQCFRYSYGGKPLPATAGVGDPEKCRLCGGTRHFEMQLMPPLIYFLQEAADDCQIFSLENWNWMTLIVYTCSKSCSKSFDQEEKSKNGGWIVAEEAVTVQFEKSLHETAQLNFFS</sequence>
<comment type="caution">
    <text evidence="2">The sequence shown here is derived from an EMBL/GenBank/DDBJ whole genome shotgun (WGS) entry which is preliminary data.</text>
</comment>
<dbReference type="Pfam" id="PF04194">
    <property type="entry name" value="PDCD2_C"/>
    <property type="match status" value="1"/>
</dbReference>
<evidence type="ECO:0000313" key="2">
    <source>
        <dbReference type="EMBL" id="TXG60526.1"/>
    </source>
</evidence>
<gene>
    <name evidence="2" type="ORF">EZV62_015099</name>
</gene>
<dbReference type="Proteomes" id="UP000323000">
    <property type="component" value="Chromosome 6"/>
</dbReference>
<dbReference type="PANTHER" id="PTHR47762">
    <property type="entry name" value="OSJNBB0079B02.4 PROTEIN"/>
    <property type="match status" value="1"/>
</dbReference>
<keyword evidence="3" id="KW-1185">Reference proteome</keyword>
<dbReference type="GO" id="GO:0005737">
    <property type="term" value="C:cytoplasm"/>
    <property type="evidence" value="ECO:0007669"/>
    <property type="project" value="InterPro"/>
</dbReference>
<evidence type="ECO:0000313" key="3">
    <source>
        <dbReference type="Proteomes" id="UP000323000"/>
    </source>
</evidence>
<dbReference type="PANTHER" id="PTHR47762:SF2">
    <property type="entry name" value="OS04G0640800 PROTEIN"/>
    <property type="match status" value="1"/>
</dbReference>
<protein>
    <recommendedName>
        <fullName evidence="1">Programmed cell death protein 2 C-terminal domain-containing protein</fullName>
    </recommendedName>
</protein>
<feature type="domain" description="Programmed cell death protein 2 C-terminal" evidence="1">
    <location>
        <begin position="253"/>
        <end position="367"/>
    </location>
</feature>
<organism evidence="2 3">
    <name type="scientific">Acer yangbiense</name>
    <dbReference type="NCBI Taxonomy" id="1000413"/>
    <lineage>
        <taxon>Eukaryota</taxon>
        <taxon>Viridiplantae</taxon>
        <taxon>Streptophyta</taxon>
        <taxon>Embryophyta</taxon>
        <taxon>Tracheophyta</taxon>
        <taxon>Spermatophyta</taxon>
        <taxon>Magnoliopsida</taxon>
        <taxon>eudicotyledons</taxon>
        <taxon>Gunneridae</taxon>
        <taxon>Pentapetalae</taxon>
        <taxon>rosids</taxon>
        <taxon>malvids</taxon>
        <taxon>Sapindales</taxon>
        <taxon>Sapindaceae</taxon>
        <taxon>Hippocastanoideae</taxon>
        <taxon>Acereae</taxon>
        <taxon>Acer</taxon>
    </lineage>
</organism>
<dbReference type="AlphaFoldDB" id="A0A5C7HW33"/>
<dbReference type="EMBL" id="VAHF01000006">
    <property type="protein sequence ID" value="TXG60526.1"/>
    <property type="molecule type" value="Genomic_DNA"/>
</dbReference>
<proteinExistence type="predicted"/>
<dbReference type="OrthoDB" id="366284at2759"/>
<accession>A0A5C7HW33</accession>
<name>A0A5C7HW33_9ROSI</name>
<evidence type="ECO:0000259" key="1">
    <source>
        <dbReference type="Pfam" id="PF04194"/>
    </source>
</evidence>